<dbReference type="eggNOG" id="COG0405">
    <property type="taxonomic scope" value="Bacteria"/>
</dbReference>
<dbReference type="Proteomes" id="UP000199820">
    <property type="component" value="Unassembled WGS sequence"/>
</dbReference>
<dbReference type="InterPro" id="IPR043137">
    <property type="entry name" value="GGT_ssub_C"/>
</dbReference>
<dbReference type="Pfam" id="PF01019">
    <property type="entry name" value="G_glu_transpept"/>
    <property type="match status" value="1"/>
</dbReference>
<reference evidence="2" key="1">
    <citation type="submission" date="2016-10" db="EMBL/GenBank/DDBJ databases">
        <authorList>
            <person name="Varghese N."/>
            <person name="Submissions S."/>
        </authorList>
    </citation>
    <scope>NUCLEOTIDE SEQUENCE [LARGE SCALE GENOMIC DNA]</scope>
    <source>
        <strain evidence="2">KH1P1</strain>
    </source>
</reference>
<proteinExistence type="predicted"/>
<evidence type="ECO:0000313" key="2">
    <source>
        <dbReference type="Proteomes" id="UP000199820"/>
    </source>
</evidence>
<dbReference type="EMBL" id="FOIL01000016">
    <property type="protein sequence ID" value="SET38962.1"/>
    <property type="molecule type" value="Genomic_DNA"/>
</dbReference>
<dbReference type="PANTHER" id="PTHR43881:SF1">
    <property type="entry name" value="GAMMA-GLUTAMYLTRANSPEPTIDASE (AFU_ORTHOLOGUE AFUA_4G13580)"/>
    <property type="match status" value="1"/>
</dbReference>
<keyword evidence="2" id="KW-1185">Reference proteome</keyword>
<evidence type="ECO:0000313" key="1">
    <source>
        <dbReference type="EMBL" id="SET38962.1"/>
    </source>
</evidence>
<dbReference type="AlphaFoldDB" id="A0A1I0E2W3"/>
<dbReference type="InterPro" id="IPR052896">
    <property type="entry name" value="GGT-like_enzyme"/>
</dbReference>
<accession>A0A1I0E2W3</accession>
<dbReference type="OrthoDB" id="9781342at2"/>
<dbReference type="PRINTS" id="PR01210">
    <property type="entry name" value="GGTRANSPTASE"/>
</dbReference>
<dbReference type="InterPro" id="IPR029055">
    <property type="entry name" value="Ntn_hydrolases_N"/>
</dbReference>
<protein>
    <submittedName>
        <fullName evidence="1">Gamma-glutamyltranspeptidase / glutathione hydrolase</fullName>
    </submittedName>
</protein>
<dbReference type="Gene3D" id="1.10.246.230">
    <property type="match status" value="1"/>
</dbReference>
<sequence>MPFPIEFSPSSYRYSSRRSLVYARNGMVSTTQPLAAGAGLDILKAGGNAVDAAIAAASCMTVLEPTSNGLGSDAFAIVWVKDEMFGLNASGRAPMNLSAGMVRKMGFSQMPVRGWLPIMVPGAPAGWAALSERFGKLPLRQVLAPAIRYAEDGYAVTPVIAHLWNAAFEEFSQRTEPEFRPWMEHFAPGGHAPAAGEVWKSEDMARSLRRIADTGAEAFYRGDLADRMDAFARETGGFLRKEDLAAYHPSWVKPVSVNYRGYDIWEIPPNGDGIVVLMALAILNGMNINHEDPDDPENVHRMIEALKLGYADGLRYISDPDTMRVPVERLLSEEYTEQRRRGIGEHAAVPSAGDPMSGGTIYLCTADSEGNMVSYIQSNFKGFGSGIVIPETGISLQNRGFGFSLDEDSPNVLAPGKRAFHTIIPGFITKNGKAVGPFGVMGAFMQPQGQLQALTNMIDYRMNPQEALDRPRWQWMKGLEIGLEKEMPERIREDLIRRGHDVQIAENRISYGRGQIILRNDEGTLVGASDPRADGFVMGY</sequence>
<dbReference type="PANTHER" id="PTHR43881">
    <property type="entry name" value="GAMMA-GLUTAMYLTRANSPEPTIDASE (AFU_ORTHOLOGUE AFUA_4G13580)"/>
    <property type="match status" value="1"/>
</dbReference>
<gene>
    <name evidence="1" type="ORF">SAMN04487771_10169</name>
</gene>
<organism evidence="1 2">
    <name type="scientific">[Clostridium] aminophilum</name>
    <dbReference type="NCBI Taxonomy" id="1526"/>
    <lineage>
        <taxon>Bacteria</taxon>
        <taxon>Bacillati</taxon>
        <taxon>Bacillota</taxon>
        <taxon>Clostridia</taxon>
        <taxon>Lachnospirales</taxon>
        <taxon>Lachnospiraceae</taxon>
    </lineage>
</organism>
<dbReference type="Gene3D" id="3.60.20.40">
    <property type="match status" value="1"/>
</dbReference>
<dbReference type="RefSeq" id="WP_074649269.1">
    <property type="nucleotide sequence ID" value="NZ_FOIL01000016.1"/>
</dbReference>
<dbReference type="STRING" id="1526.SAMN02910262_00615"/>
<dbReference type="GO" id="GO:0016787">
    <property type="term" value="F:hydrolase activity"/>
    <property type="evidence" value="ECO:0007669"/>
    <property type="project" value="UniProtKB-KW"/>
</dbReference>
<name>A0A1I0E2W3_9FIRM</name>
<dbReference type="SUPFAM" id="SSF56235">
    <property type="entry name" value="N-terminal nucleophile aminohydrolases (Ntn hydrolases)"/>
    <property type="match status" value="1"/>
</dbReference>
<keyword evidence="1" id="KW-0378">Hydrolase</keyword>